<dbReference type="Proteomes" id="UP000277294">
    <property type="component" value="Unassembled WGS sequence"/>
</dbReference>
<dbReference type="PROSITE" id="PS51318">
    <property type="entry name" value="TAT"/>
    <property type="match status" value="1"/>
</dbReference>
<dbReference type="AlphaFoldDB" id="A0A3P4B850"/>
<keyword evidence="2" id="KW-0378">Hydrolase</keyword>
<name>A0A3P4B850_9BURK</name>
<dbReference type="RefSeq" id="WP_124080821.1">
    <property type="nucleotide sequence ID" value="NZ_UWPJ01000026.1"/>
</dbReference>
<dbReference type="InterPro" id="IPR029058">
    <property type="entry name" value="AB_hydrolase_fold"/>
</dbReference>
<feature type="domain" description="Dienelactone hydrolase" evidence="1">
    <location>
        <begin position="65"/>
        <end position="289"/>
    </location>
</feature>
<sequence length="291" mass="31164">MQSPGPEFDSLLPPLVLNRRGFITTSLASGFALAAGPIAAQTVVRTDDQGLVAGEVRIPVEGGEIPAYRAMPAGRKQAPVILVVHEIFGVHEYIKDVCRRWAKAGYLAVAPQLYARQGDPSQYQEIPRLMSEVVAKAPDEQVMADLDATARWAAGHGGSRTRLGVTGFCWGGRVVWLYAAHNPAVKAGAAFYGPLTPKPTALQPLAPVDVAAQLKAPVLGLYGGQDAGIPLTSVNAMKDALAKGSPAARASTFVLFRNAPHGFHADYRPSYRDAEAKEAWTLARDWFAQRL</sequence>
<gene>
    <name evidence="2" type="primary">clcD_5</name>
    <name evidence="2" type="ORF">PIGHUM_03426</name>
</gene>
<evidence type="ECO:0000313" key="3">
    <source>
        <dbReference type="Proteomes" id="UP000277294"/>
    </source>
</evidence>
<dbReference type="InterPro" id="IPR006311">
    <property type="entry name" value="TAT_signal"/>
</dbReference>
<evidence type="ECO:0000259" key="1">
    <source>
        <dbReference type="Pfam" id="PF01738"/>
    </source>
</evidence>
<accession>A0A3P4B850</accession>
<keyword evidence="3" id="KW-1185">Reference proteome</keyword>
<dbReference type="EC" id="3.1.1.45" evidence="2"/>
<dbReference type="GO" id="GO:0008806">
    <property type="term" value="F:carboxymethylenebutenolidase activity"/>
    <property type="evidence" value="ECO:0007669"/>
    <property type="project" value="UniProtKB-EC"/>
</dbReference>
<protein>
    <submittedName>
        <fullName evidence="2">Carboxymethylenebutenolidase</fullName>
        <ecNumber evidence="2">3.1.1.45</ecNumber>
    </submittedName>
</protein>
<dbReference type="EMBL" id="UWPJ01000026">
    <property type="protein sequence ID" value="VCU71345.1"/>
    <property type="molecule type" value="Genomic_DNA"/>
</dbReference>
<evidence type="ECO:0000313" key="2">
    <source>
        <dbReference type="EMBL" id="VCU71345.1"/>
    </source>
</evidence>
<proteinExistence type="predicted"/>
<dbReference type="PANTHER" id="PTHR46623">
    <property type="entry name" value="CARBOXYMETHYLENEBUTENOLIDASE-RELATED"/>
    <property type="match status" value="1"/>
</dbReference>
<dbReference type="InterPro" id="IPR002925">
    <property type="entry name" value="Dienelactn_hydro"/>
</dbReference>
<dbReference type="Gene3D" id="3.40.50.1820">
    <property type="entry name" value="alpha/beta hydrolase"/>
    <property type="match status" value="1"/>
</dbReference>
<dbReference type="PANTHER" id="PTHR46623:SF6">
    <property type="entry name" value="ALPHA_BETA-HYDROLASES SUPERFAMILY PROTEIN"/>
    <property type="match status" value="1"/>
</dbReference>
<reference evidence="2 3" key="1">
    <citation type="submission" date="2018-10" db="EMBL/GenBank/DDBJ databases">
        <authorList>
            <person name="Criscuolo A."/>
        </authorList>
    </citation>
    <scope>NUCLEOTIDE SEQUENCE [LARGE SCALE GENOMIC DNA]</scope>
    <source>
        <strain evidence="2">DnA1</strain>
    </source>
</reference>
<dbReference type="OrthoDB" id="9787933at2"/>
<dbReference type="Pfam" id="PF01738">
    <property type="entry name" value="DLH"/>
    <property type="match status" value="1"/>
</dbReference>
<dbReference type="SUPFAM" id="SSF53474">
    <property type="entry name" value="alpha/beta-Hydrolases"/>
    <property type="match status" value="1"/>
</dbReference>
<organism evidence="2 3">
    <name type="scientific">Pigmentiphaga humi</name>
    <dbReference type="NCBI Taxonomy" id="2478468"/>
    <lineage>
        <taxon>Bacteria</taxon>
        <taxon>Pseudomonadati</taxon>
        <taxon>Pseudomonadota</taxon>
        <taxon>Betaproteobacteria</taxon>
        <taxon>Burkholderiales</taxon>
        <taxon>Alcaligenaceae</taxon>
        <taxon>Pigmentiphaga</taxon>
    </lineage>
</organism>
<dbReference type="InterPro" id="IPR051049">
    <property type="entry name" value="Dienelactone_hydrolase-like"/>
</dbReference>